<evidence type="ECO:0000313" key="1">
    <source>
        <dbReference type="EMBL" id="OMJ87836.1"/>
    </source>
</evidence>
<dbReference type="AlphaFoldDB" id="A0A1R2CFX0"/>
<organism evidence="1 2">
    <name type="scientific">Stentor coeruleus</name>
    <dbReference type="NCBI Taxonomy" id="5963"/>
    <lineage>
        <taxon>Eukaryota</taxon>
        <taxon>Sar</taxon>
        <taxon>Alveolata</taxon>
        <taxon>Ciliophora</taxon>
        <taxon>Postciliodesmatophora</taxon>
        <taxon>Heterotrichea</taxon>
        <taxon>Heterotrichida</taxon>
        <taxon>Stentoridae</taxon>
        <taxon>Stentor</taxon>
    </lineage>
</organism>
<name>A0A1R2CFX0_9CILI</name>
<dbReference type="OrthoDB" id="322297at2759"/>
<dbReference type="Proteomes" id="UP000187209">
    <property type="component" value="Unassembled WGS sequence"/>
</dbReference>
<sequence>MGCTETKQIGSEERSVIAAEEGLGFYDNTSFRVDSIIRKYSSNSLINHTHLTRIAEVLNLSIINTAPHTRIEEFFRKISNKDGFYNLKDLLIIGILLSEGEKDEKARLIYQIYDENLTNSISLTDIKNKMLMDLAGHSAKNLPILVTNEQTPFSNVLKNEKYMQDLESIMVNVVNKVSALFGNVESLNEKKFVEIFSSLVGGSLTTASGWRIFMMEVFVAEPPKKQFNNPFRKTPK</sequence>
<evidence type="ECO:0008006" key="3">
    <source>
        <dbReference type="Google" id="ProtNLM"/>
    </source>
</evidence>
<reference evidence="1 2" key="1">
    <citation type="submission" date="2016-11" db="EMBL/GenBank/DDBJ databases">
        <title>The macronuclear genome of Stentor coeruleus: a giant cell with tiny introns.</title>
        <authorList>
            <person name="Slabodnick M."/>
            <person name="Ruby J.G."/>
            <person name="Reiff S.B."/>
            <person name="Swart E.C."/>
            <person name="Gosai S."/>
            <person name="Prabakaran S."/>
            <person name="Witkowska E."/>
            <person name="Larue G.E."/>
            <person name="Fisher S."/>
            <person name="Freeman R.M."/>
            <person name="Gunawardena J."/>
            <person name="Chu W."/>
            <person name="Stover N.A."/>
            <person name="Gregory B.D."/>
            <person name="Nowacki M."/>
            <person name="Derisi J."/>
            <person name="Roy S.W."/>
            <person name="Marshall W.F."/>
            <person name="Sood P."/>
        </authorList>
    </citation>
    <scope>NUCLEOTIDE SEQUENCE [LARGE SCALE GENOMIC DNA]</scope>
    <source>
        <strain evidence="1">WM001</strain>
    </source>
</reference>
<keyword evidence="2" id="KW-1185">Reference proteome</keyword>
<protein>
    <recommendedName>
        <fullName evidence="3">EF-hand domain-containing protein</fullName>
    </recommendedName>
</protein>
<evidence type="ECO:0000313" key="2">
    <source>
        <dbReference type="Proteomes" id="UP000187209"/>
    </source>
</evidence>
<dbReference type="EMBL" id="MPUH01000167">
    <property type="protein sequence ID" value="OMJ87836.1"/>
    <property type="molecule type" value="Genomic_DNA"/>
</dbReference>
<dbReference type="Gene3D" id="1.10.238.10">
    <property type="entry name" value="EF-hand"/>
    <property type="match status" value="1"/>
</dbReference>
<proteinExistence type="predicted"/>
<dbReference type="InterPro" id="IPR011992">
    <property type="entry name" value="EF-hand-dom_pair"/>
</dbReference>
<gene>
    <name evidence="1" type="ORF">SteCoe_10402</name>
</gene>
<dbReference type="SUPFAM" id="SSF47473">
    <property type="entry name" value="EF-hand"/>
    <property type="match status" value="1"/>
</dbReference>
<comment type="caution">
    <text evidence="1">The sequence shown here is derived from an EMBL/GenBank/DDBJ whole genome shotgun (WGS) entry which is preliminary data.</text>
</comment>
<accession>A0A1R2CFX0</accession>